<proteinExistence type="predicted"/>
<dbReference type="Pfam" id="PF07591">
    <property type="entry name" value="PT-HINT"/>
    <property type="match status" value="1"/>
</dbReference>
<protein>
    <submittedName>
        <fullName evidence="2">Pretoxin HINT domain-containing protein</fullName>
    </submittedName>
</protein>
<dbReference type="Pfam" id="PF14411">
    <property type="entry name" value="LHH"/>
    <property type="match status" value="1"/>
</dbReference>
<dbReference type="AlphaFoldDB" id="A0A1I2BMJ4"/>
<name>A0A1I2BMJ4_9ACTN</name>
<evidence type="ECO:0000313" key="2">
    <source>
        <dbReference type="EMBL" id="SFE57386.1"/>
    </source>
</evidence>
<dbReference type="CDD" id="cd00081">
    <property type="entry name" value="Hint"/>
    <property type="match status" value="1"/>
</dbReference>
<evidence type="ECO:0000259" key="1">
    <source>
        <dbReference type="Pfam" id="PF14411"/>
    </source>
</evidence>
<keyword evidence="3" id="KW-1185">Reference proteome</keyword>
<gene>
    <name evidence="2" type="ORF">SAMN04487819_1174</name>
</gene>
<evidence type="ECO:0000313" key="3">
    <source>
        <dbReference type="Proteomes" id="UP000198716"/>
    </source>
</evidence>
<dbReference type="InterPro" id="IPR036844">
    <property type="entry name" value="Hint_dom_sf"/>
</dbReference>
<dbReference type="Gene3D" id="2.170.16.10">
    <property type="entry name" value="Hedgehog/Intein (Hint) domain"/>
    <property type="match status" value="1"/>
</dbReference>
<dbReference type="EMBL" id="FOMZ01000017">
    <property type="protein sequence ID" value="SFE57386.1"/>
    <property type="molecule type" value="Genomic_DNA"/>
</dbReference>
<reference evidence="3" key="1">
    <citation type="submission" date="2016-10" db="EMBL/GenBank/DDBJ databases">
        <authorList>
            <person name="Varghese N."/>
            <person name="Submissions S."/>
        </authorList>
    </citation>
    <scope>NUCLEOTIDE SEQUENCE [LARGE SCALE GENOMIC DNA]</scope>
    <source>
        <strain evidence="3">DSM 45004</strain>
    </source>
</reference>
<feature type="domain" description="LHH" evidence="1">
    <location>
        <begin position="179"/>
        <end position="256"/>
    </location>
</feature>
<accession>A0A1I2BMJ4</accession>
<dbReference type="Proteomes" id="UP000198716">
    <property type="component" value="Unassembled WGS sequence"/>
</dbReference>
<dbReference type="SUPFAM" id="SSF51294">
    <property type="entry name" value="Hedgehog/intein (Hint) domain"/>
    <property type="match status" value="1"/>
</dbReference>
<sequence length="267" mass="29638">MADGSREAIEEVELGDRVLATDPETGETGPERVTATITGEGEKQLVEVTVDVDGDRGGATDSVTATGEHPFWVPNRDEWVDAEDLTAGDRVRTAEGEQRLVTGIRTWTALQRVHNLTINDTHTYYVALNGHDETLVHNSECGQSRFWSTTEYQGQRIYQRDDLVDPALYSAKDTYGRSNLKRMKQGVAPIGPDGKSVNLHHMLQTQDGPIAEVTSTMHLNKPGYGILHWKAGSDIPSGIDRVAFEGWKKQYWRDRAAGFIARGFRGK</sequence>
<organism evidence="2 3">
    <name type="scientific">Actinopolyspora alba</name>
    <dbReference type="NCBI Taxonomy" id="673379"/>
    <lineage>
        <taxon>Bacteria</taxon>
        <taxon>Bacillati</taxon>
        <taxon>Actinomycetota</taxon>
        <taxon>Actinomycetes</taxon>
        <taxon>Actinopolysporales</taxon>
        <taxon>Actinopolysporaceae</taxon>
        <taxon>Actinopolyspora</taxon>
        <taxon>Actinopolyspora alba group</taxon>
    </lineage>
</organism>
<dbReference type="InterPro" id="IPR026834">
    <property type="entry name" value="LHH"/>
</dbReference>